<accession>A0A9Q3GFM1</accession>
<proteinExistence type="predicted"/>
<reference evidence="1" key="1">
    <citation type="submission" date="2021-03" db="EMBL/GenBank/DDBJ databases">
        <title>Draft genome sequence of rust myrtle Austropuccinia psidii MF-1, a brazilian biotype.</title>
        <authorList>
            <person name="Quecine M.C."/>
            <person name="Pachon D.M.R."/>
            <person name="Bonatelli M.L."/>
            <person name="Correr F.H."/>
            <person name="Franceschini L.M."/>
            <person name="Leite T.F."/>
            <person name="Margarido G.R.A."/>
            <person name="Almeida C.A."/>
            <person name="Ferrarezi J.A."/>
            <person name="Labate C.A."/>
        </authorList>
    </citation>
    <scope>NUCLEOTIDE SEQUENCE</scope>
    <source>
        <strain evidence="1">MF-1</strain>
    </source>
</reference>
<dbReference type="Proteomes" id="UP000765509">
    <property type="component" value="Unassembled WGS sequence"/>
</dbReference>
<sequence>MRVVEWWRGAPSGGQYGTIGVTGEPALVPGTPSGLLRSVARLILVPSSANPRRRILSGLVRGGAALPARQAAQANQHIV</sequence>
<name>A0A9Q3GFM1_9BASI</name>
<comment type="caution">
    <text evidence="1">The sequence shown here is derived from an EMBL/GenBank/DDBJ whole genome shotgun (WGS) entry which is preliminary data.</text>
</comment>
<protein>
    <submittedName>
        <fullName evidence="1">Uncharacterized protein</fullName>
    </submittedName>
</protein>
<evidence type="ECO:0000313" key="2">
    <source>
        <dbReference type="Proteomes" id="UP000765509"/>
    </source>
</evidence>
<keyword evidence="2" id="KW-1185">Reference proteome</keyword>
<dbReference type="AlphaFoldDB" id="A0A9Q3GFM1"/>
<dbReference type="EMBL" id="AVOT02001028">
    <property type="protein sequence ID" value="MBW0465401.1"/>
    <property type="molecule type" value="Genomic_DNA"/>
</dbReference>
<evidence type="ECO:0000313" key="1">
    <source>
        <dbReference type="EMBL" id="MBW0465401.1"/>
    </source>
</evidence>
<organism evidence="1 2">
    <name type="scientific">Austropuccinia psidii MF-1</name>
    <dbReference type="NCBI Taxonomy" id="1389203"/>
    <lineage>
        <taxon>Eukaryota</taxon>
        <taxon>Fungi</taxon>
        <taxon>Dikarya</taxon>
        <taxon>Basidiomycota</taxon>
        <taxon>Pucciniomycotina</taxon>
        <taxon>Pucciniomycetes</taxon>
        <taxon>Pucciniales</taxon>
        <taxon>Sphaerophragmiaceae</taxon>
        <taxon>Austropuccinia</taxon>
    </lineage>
</organism>
<gene>
    <name evidence="1" type="ORF">O181_005116</name>
</gene>